<sequence>MTTFLGPHSEADDHLDLLASLGHDVRIVSAAGGSTDKAGVLDAFARDLDLPDWFGRNWDALLDALRDLEVPRGQTLELVWDHVGALRRVDHDTYETVVDILEQVQDERDDVRITVIAR</sequence>
<dbReference type="SUPFAM" id="SSF52038">
    <property type="entry name" value="Barstar-related"/>
    <property type="match status" value="1"/>
</dbReference>
<reference evidence="3 4" key="1">
    <citation type="submission" date="2019-06" db="EMBL/GenBank/DDBJ databases">
        <title>Genome sequencing of plant associated microbes to promote plant fitness in Sorghum bicolor and Oryza sativa.</title>
        <authorList>
            <person name="Coleman-Derr D."/>
        </authorList>
    </citation>
    <scope>NUCLEOTIDE SEQUENCE [LARGE SCALE GENOMIC DNA]</scope>
    <source>
        <strain evidence="3 4">KV-663</strain>
    </source>
</reference>
<dbReference type="Gene3D" id="3.30.370.10">
    <property type="entry name" value="Barstar-like"/>
    <property type="match status" value="1"/>
</dbReference>
<protein>
    <submittedName>
        <fullName evidence="3">RNAse (Barnase) inhibitor barstar</fullName>
    </submittedName>
</protein>
<evidence type="ECO:0000256" key="1">
    <source>
        <dbReference type="ARBA" id="ARBA00006845"/>
    </source>
</evidence>
<accession>A0A543HWM0</accession>
<keyword evidence="4" id="KW-1185">Reference proteome</keyword>
<evidence type="ECO:0000313" key="3">
    <source>
        <dbReference type="EMBL" id="TQM62639.1"/>
    </source>
</evidence>
<evidence type="ECO:0000259" key="2">
    <source>
        <dbReference type="Pfam" id="PF01337"/>
    </source>
</evidence>
<gene>
    <name evidence="3" type="ORF">FBY41_2676</name>
</gene>
<dbReference type="Pfam" id="PF01337">
    <property type="entry name" value="Barstar"/>
    <property type="match status" value="1"/>
</dbReference>
<dbReference type="Proteomes" id="UP000316747">
    <property type="component" value="Unassembled WGS sequence"/>
</dbReference>
<name>A0A543HWM0_9MICO</name>
<organism evidence="3 4">
    <name type="scientific">Humibacillus xanthopallidus</name>
    <dbReference type="NCBI Taxonomy" id="412689"/>
    <lineage>
        <taxon>Bacteria</taxon>
        <taxon>Bacillati</taxon>
        <taxon>Actinomycetota</taxon>
        <taxon>Actinomycetes</taxon>
        <taxon>Micrococcales</taxon>
        <taxon>Intrasporangiaceae</taxon>
        <taxon>Humibacillus</taxon>
    </lineage>
</organism>
<evidence type="ECO:0000313" key="4">
    <source>
        <dbReference type="Proteomes" id="UP000316747"/>
    </source>
</evidence>
<dbReference type="InterPro" id="IPR035905">
    <property type="entry name" value="Barstar-like_sf"/>
</dbReference>
<proteinExistence type="inferred from homology"/>
<comment type="similarity">
    <text evidence="1">Belongs to the barstar family.</text>
</comment>
<dbReference type="EMBL" id="VFPM01000002">
    <property type="protein sequence ID" value="TQM62639.1"/>
    <property type="molecule type" value="Genomic_DNA"/>
</dbReference>
<dbReference type="RefSeq" id="WP_141844694.1">
    <property type="nucleotide sequence ID" value="NZ_VFPM01000002.1"/>
</dbReference>
<comment type="caution">
    <text evidence="3">The sequence shown here is derived from an EMBL/GenBank/DDBJ whole genome shotgun (WGS) entry which is preliminary data.</text>
</comment>
<dbReference type="OrthoDB" id="8859549at2"/>
<dbReference type="AlphaFoldDB" id="A0A543HWM0"/>
<feature type="domain" description="Barstar (barnase inhibitor)" evidence="2">
    <location>
        <begin position="33"/>
        <end position="112"/>
    </location>
</feature>
<dbReference type="InterPro" id="IPR000468">
    <property type="entry name" value="Barstar"/>
</dbReference>